<keyword evidence="5 6" id="KW-0067">ATP-binding</keyword>
<evidence type="ECO:0000259" key="9">
    <source>
        <dbReference type="PROSITE" id="PS50011"/>
    </source>
</evidence>
<evidence type="ECO:0000256" key="2">
    <source>
        <dbReference type="ARBA" id="ARBA00022679"/>
    </source>
</evidence>
<name>A0AAW1P059_9CHLO</name>
<dbReference type="InterPro" id="IPR011009">
    <property type="entry name" value="Kinase-like_dom_sf"/>
</dbReference>
<dbReference type="Pfam" id="PF07714">
    <property type="entry name" value="PK_Tyr_Ser-Thr"/>
    <property type="match status" value="1"/>
</dbReference>
<keyword evidence="1" id="KW-0723">Serine/threonine-protein kinase</keyword>
<dbReference type="InterPro" id="IPR001245">
    <property type="entry name" value="Ser-Thr/Tyr_kinase_cat_dom"/>
</dbReference>
<evidence type="ECO:0000256" key="7">
    <source>
        <dbReference type="SAM" id="MobiDB-lite"/>
    </source>
</evidence>
<dbReference type="InterPro" id="IPR008271">
    <property type="entry name" value="Ser/Thr_kinase_AS"/>
</dbReference>
<evidence type="ECO:0000256" key="3">
    <source>
        <dbReference type="ARBA" id="ARBA00022741"/>
    </source>
</evidence>
<dbReference type="GO" id="GO:0005524">
    <property type="term" value="F:ATP binding"/>
    <property type="evidence" value="ECO:0007669"/>
    <property type="project" value="UniProtKB-UniRule"/>
</dbReference>
<dbReference type="PROSITE" id="PS00108">
    <property type="entry name" value="PROTEIN_KINASE_ST"/>
    <property type="match status" value="1"/>
</dbReference>
<evidence type="ECO:0000313" key="10">
    <source>
        <dbReference type="EMBL" id="KAK9800750.1"/>
    </source>
</evidence>
<gene>
    <name evidence="10" type="ORF">WJX73_006039</name>
</gene>
<evidence type="ECO:0000256" key="8">
    <source>
        <dbReference type="SAM" id="Phobius"/>
    </source>
</evidence>
<dbReference type="EMBL" id="JALJOQ010000081">
    <property type="protein sequence ID" value="KAK9800750.1"/>
    <property type="molecule type" value="Genomic_DNA"/>
</dbReference>
<evidence type="ECO:0000313" key="11">
    <source>
        <dbReference type="Proteomes" id="UP001465755"/>
    </source>
</evidence>
<feature type="compositionally biased region" description="Low complexity" evidence="7">
    <location>
        <begin position="450"/>
        <end position="465"/>
    </location>
</feature>
<dbReference type="InterPro" id="IPR000719">
    <property type="entry name" value="Prot_kinase_dom"/>
</dbReference>
<dbReference type="Proteomes" id="UP001465755">
    <property type="component" value="Unassembled WGS sequence"/>
</dbReference>
<dbReference type="PANTHER" id="PTHR44329:SF288">
    <property type="entry name" value="MITOGEN-ACTIVATED PROTEIN KINASE KINASE KINASE 20"/>
    <property type="match status" value="1"/>
</dbReference>
<proteinExistence type="predicted"/>
<sequence>MAQRASLKAPLKDSSRGRLLLLELAETLVNGRNITSPYQLDADLVTIDSPAIYWAHAHILVGINKSTTVINNPENLPGFTLYELFGGDYIGAFSYSGAACVEYTLNTTVASSGLFLVNDSTWQQAAQDGLLVSGVLPNATSAGQLPDSLCDNTASCTRSLGLDPSVMYSTIEFDQANISNPTNLTYRTLDPGAAECIQATPVEQAEGPSGQAYPAGLVEGQVMLSSLSAFSTPDPAPGELNFTASAHFDVVNASCIFYSMLPHNVPEADFQKFSLATISESALPTAMFYYSPPQPYNTSFCSLTTCNAHEGTWATQFGLGGANVFIVSSYSWPLVTDSDDISVDILVQAFGEEKCALLEPGLATSPATAPFRSSGVASTNSAPASPSSSSSSSAGAIAGGVVGGVVALAALAALALFLLHRRRRGRRQDNVEDGKLARQQLQQPLADVNSGKTSSTGTSGSGSKSALTDASSGDVSWAIDPATIRISQNPDGTPCKLGQGGFGMVYKAVQDDVRTVAVKVSQSSAQLGLSLSGDDRMSRSFWAETRRLADCRDANILTFYGAAVHNDDLWLVTEYCERGDLYRALNGKQAHVDTYLAWRRRGQYIALDVARGIHALHIRNIVHFDIKSPNILLTKGYDAKVGDVGLARRLLSTSQALDGGTGRGTWDWQSPECLLGQPSSTSADIYSFGVVLHELMSGEQPRRGQMREVRVPEEAPEEAVQLMEDCLQVDPSARPMAKQLVERLQALVQRSSWEGKRDPLMMSQ</sequence>
<dbReference type="PANTHER" id="PTHR44329">
    <property type="entry name" value="SERINE/THREONINE-PROTEIN KINASE TNNI3K-RELATED"/>
    <property type="match status" value="1"/>
</dbReference>
<dbReference type="GO" id="GO:0004674">
    <property type="term" value="F:protein serine/threonine kinase activity"/>
    <property type="evidence" value="ECO:0007669"/>
    <property type="project" value="TreeGrafter"/>
</dbReference>
<dbReference type="InterPro" id="IPR017441">
    <property type="entry name" value="Protein_kinase_ATP_BS"/>
</dbReference>
<keyword evidence="11" id="KW-1185">Reference proteome</keyword>
<feature type="transmembrane region" description="Helical" evidence="8">
    <location>
        <begin position="396"/>
        <end position="419"/>
    </location>
</feature>
<accession>A0AAW1P059</accession>
<dbReference type="Gene3D" id="1.20.5.510">
    <property type="entry name" value="Single helix bin"/>
    <property type="match status" value="1"/>
</dbReference>
<dbReference type="InterPro" id="IPR051681">
    <property type="entry name" value="Ser/Thr_Kinases-Pseudokinases"/>
</dbReference>
<evidence type="ECO:0000256" key="6">
    <source>
        <dbReference type="PROSITE-ProRule" id="PRU10141"/>
    </source>
</evidence>
<feature type="domain" description="Protein kinase" evidence="9">
    <location>
        <begin position="491"/>
        <end position="748"/>
    </location>
</feature>
<evidence type="ECO:0000256" key="5">
    <source>
        <dbReference type="ARBA" id="ARBA00022840"/>
    </source>
</evidence>
<keyword evidence="4" id="KW-0418">Kinase</keyword>
<organism evidence="10 11">
    <name type="scientific">Symbiochloris irregularis</name>
    <dbReference type="NCBI Taxonomy" id="706552"/>
    <lineage>
        <taxon>Eukaryota</taxon>
        <taxon>Viridiplantae</taxon>
        <taxon>Chlorophyta</taxon>
        <taxon>core chlorophytes</taxon>
        <taxon>Trebouxiophyceae</taxon>
        <taxon>Trebouxiales</taxon>
        <taxon>Trebouxiaceae</taxon>
        <taxon>Symbiochloris</taxon>
    </lineage>
</organism>
<keyword evidence="8" id="KW-0812">Transmembrane</keyword>
<dbReference type="PROSITE" id="PS50011">
    <property type="entry name" value="PROTEIN_KINASE_DOM"/>
    <property type="match status" value="1"/>
</dbReference>
<dbReference type="SUPFAM" id="SSF56112">
    <property type="entry name" value="Protein kinase-like (PK-like)"/>
    <property type="match status" value="1"/>
</dbReference>
<keyword evidence="3 6" id="KW-0547">Nucleotide-binding</keyword>
<dbReference type="PROSITE" id="PS00107">
    <property type="entry name" value="PROTEIN_KINASE_ATP"/>
    <property type="match status" value="1"/>
</dbReference>
<reference evidence="10 11" key="1">
    <citation type="journal article" date="2024" name="Nat. Commun.">
        <title>Phylogenomics reveals the evolutionary origins of lichenization in chlorophyte algae.</title>
        <authorList>
            <person name="Puginier C."/>
            <person name="Libourel C."/>
            <person name="Otte J."/>
            <person name="Skaloud P."/>
            <person name="Haon M."/>
            <person name="Grisel S."/>
            <person name="Petersen M."/>
            <person name="Berrin J.G."/>
            <person name="Delaux P.M."/>
            <person name="Dal Grande F."/>
            <person name="Keller J."/>
        </authorList>
    </citation>
    <scope>NUCLEOTIDE SEQUENCE [LARGE SCALE GENOMIC DNA]</scope>
    <source>
        <strain evidence="10 11">SAG 2036</strain>
    </source>
</reference>
<feature type="region of interest" description="Disordered" evidence="7">
    <location>
        <begin position="441"/>
        <end position="470"/>
    </location>
</feature>
<dbReference type="AlphaFoldDB" id="A0AAW1P059"/>
<dbReference type="Gene3D" id="1.10.510.10">
    <property type="entry name" value="Transferase(Phosphotransferase) domain 1"/>
    <property type="match status" value="1"/>
</dbReference>
<keyword evidence="2" id="KW-0808">Transferase</keyword>
<keyword evidence="8" id="KW-0472">Membrane</keyword>
<keyword evidence="8" id="KW-1133">Transmembrane helix</keyword>
<comment type="caution">
    <text evidence="10">The sequence shown here is derived from an EMBL/GenBank/DDBJ whole genome shotgun (WGS) entry which is preliminary data.</text>
</comment>
<feature type="binding site" evidence="6">
    <location>
        <position position="519"/>
    </location>
    <ligand>
        <name>ATP</name>
        <dbReference type="ChEBI" id="CHEBI:30616"/>
    </ligand>
</feature>
<dbReference type="SMART" id="SM00220">
    <property type="entry name" value="S_TKc"/>
    <property type="match status" value="1"/>
</dbReference>
<evidence type="ECO:0000256" key="1">
    <source>
        <dbReference type="ARBA" id="ARBA00022527"/>
    </source>
</evidence>
<protein>
    <recommendedName>
        <fullName evidence="9">Protein kinase domain-containing protein</fullName>
    </recommendedName>
</protein>
<evidence type="ECO:0000256" key="4">
    <source>
        <dbReference type="ARBA" id="ARBA00022777"/>
    </source>
</evidence>